<dbReference type="PANTHER" id="PTHR11548">
    <property type="entry name" value="THYMIDYLATE SYNTHASE 1"/>
    <property type="match status" value="1"/>
</dbReference>
<dbReference type="InterPro" id="IPR036926">
    <property type="entry name" value="Thymidate_synth/dCMP_Mease_sf"/>
</dbReference>
<dbReference type="InterPro" id="IPR012262">
    <property type="entry name" value="DHFR-TS"/>
</dbReference>
<reference evidence="19 20" key="1">
    <citation type="submission" date="2016-05" db="EMBL/GenBank/DDBJ databases">
        <title>Nuclear genome of Blastocystis sp. subtype 1 NandII.</title>
        <authorList>
            <person name="Gentekaki E."/>
            <person name="Curtis B."/>
            <person name="Stairs C."/>
            <person name="Eme L."/>
            <person name="Herman E."/>
            <person name="Klimes V."/>
            <person name="Arias M.C."/>
            <person name="Elias M."/>
            <person name="Hilliou F."/>
            <person name="Klute M."/>
            <person name="Malik S.-B."/>
            <person name="Pightling A."/>
            <person name="Rachubinski R."/>
            <person name="Salas D."/>
            <person name="Schlacht A."/>
            <person name="Suga H."/>
            <person name="Archibald J."/>
            <person name="Ball S.G."/>
            <person name="Clark G."/>
            <person name="Dacks J."/>
            <person name="Van Der Giezen M."/>
            <person name="Tsaousis A."/>
            <person name="Roger A."/>
        </authorList>
    </citation>
    <scope>NUCLEOTIDE SEQUENCE [LARGE SCALE GENOMIC DNA]</scope>
    <source>
        <strain evidence="20">ATCC 50177 / NandII</strain>
    </source>
</reference>
<dbReference type="SUPFAM" id="SSF55831">
    <property type="entry name" value="Thymidylate synthase/dCMP hydroxymethylase"/>
    <property type="match status" value="1"/>
</dbReference>
<dbReference type="GO" id="GO:0005829">
    <property type="term" value="C:cytosol"/>
    <property type="evidence" value="ECO:0007669"/>
    <property type="project" value="TreeGrafter"/>
</dbReference>
<dbReference type="FunFam" id="3.30.572.10:FF:000013">
    <property type="entry name" value="Thymidylate synthase"/>
    <property type="match status" value="1"/>
</dbReference>
<comment type="catalytic activity">
    <reaction evidence="13">
        <text>dUMP + (6R)-5,10-methylene-5,6,7,8-tetrahydrofolate = 7,8-dihydrofolate + dTMP</text>
        <dbReference type="Rhea" id="RHEA:12104"/>
        <dbReference type="ChEBI" id="CHEBI:15636"/>
        <dbReference type="ChEBI" id="CHEBI:57451"/>
        <dbReference type="ChEBI" id="CHEBI:63528"/>
        <dbReference type="ChEBI" id="CHEBI:246422"/>
        <dbReference type="EC" id="2.1.1.45"/>
    </reaction>
</comment>
<dbReference type="Proteomes" id="UP000078348">
    <property type="component" value="Unassembled WGS sequence"/>
</dbReference>
<dbReference type="AlphaFoldDB" id="A0A196SKN5"/>
<evidence type="ECO:0000256" key="5">
    <source>
        <dbReference type="ARBA" id="ARBA00022563"/>
    </source>
</evidence>
<evidence type="ECO:0000256" key="2">
    <source>
        <dbReference type="ARBA" id="ARBA00006900"/>
    </source>
</evidence>
<keyword evidence="11" id="KW-0511">Multifunctional enzyme</keyword>
<dbReference type="InterPro" id="IPR023451">
    <property type="entry name" value="Thymidate_synth/dCMP_Mease_dom"/>
</dbReference>
<evidence type="ECO:0000256" key="1">
    <source>
        <dbReference type="ARBA" id="ARBA00004903"/>
    </source>
</evidence>
<gene>
    <name evidence="19" type="ORF">AV274_0639</name>
</gene>
<dbReference type="UniPathway" id="UPA00077">
    <property type="reaction ID" value="UER00158"/>
</dbReference>
<keyword evidence="7 15" id="KW-0808">Transferase</keyword>
<evidence type="ECO:0000256" key="7">
    <source>
        <dbReference type="ARBA" id="ARBA00022679"/>
    </source>
</evidence>
<dbReference type="GO" id="GO:0004799">
    <property type="term" value="F:thymidylate synthase activity"/>
    <property type="evidence" value="ECO:0007669"/>
    <property type="project" value="UniProtKB-EC"/>
</dbReference>
<dbReference type="Gene3D" id="3.30.572.10">
    <property type="entry name" value="Thymidylate synthase/dCMP hydroxymethylase domain"/>
    <property type="match status" value="1"/>
</dbReference>
<dbReference type="PROSITE" id="PS51330">
    <property type="entry name" value="DHFR_2"/>
    <property type="match status" value="1"/>
</dbReference>
<dbReference type="InterPro" id="IPR024072">
    <property type="entry name" value="DHFR-like_dom_sf"/>
</dbReference>
<comment type="function">
    <text evidence="12">Bifunctional enzyme. Involved in de novo dTMP biosynthesis. Key enzyme in folate metabolism. Catalyzes an essential reaction for de novo glycine and purine synthesis, DNA precursor synthesis, and for the conversion of dUMP to dTMP.</text>
</comment>
<dbReference type="InterPro" id="IPR017925">
    <property type="entry name" value="DHFR_CS"/>
</dbReference>
<evidence type="ECO:0000256" key="12">
    <source>
        <dbReference type="ARBA" id="ARBA00025154"/>
    </source>
</evidence>
<dbReference type="NCBIfam" id="NF002497">
    <property type="entry name" value="PRK01827.1-3"/>
    <property type="match status" value="1"/>
</dbReference>
<comment type="caution">
    <text evidence="19">The sequence shown here is derived from an EMBL/GenBank/DDBJ whole genome shotgun (WGS) entry which is preliminary data.</text>
</comment>
<dbReference type="GO" id="GO:0046654">
    <property type="term" value="P:tetrahydrofolate biosynthetic process"/>
    <property type="evidence" value="ECO:0007669"/>
    <property type="project" value="UniProtKB-UniPathway"/>
</dbReference>
<evidence type="ECO:0000256" key="6">
    <source>
        <dbReference type="ARBA" id="ARBA00022603"/>
    </source>
</evidence>
<keyword evidence="5 15" id="KW-0554">One-carbon metabolism</keyword>
<keyword evidence="20" id="KW-1185">Reference proteome</keyword>
<evidence type="ECO:0000256" key="3">
    <source>
        <dbReference type="ARBA" id="ARBA00010176"/>
    </source>
</evidence>
<dbReference type="CDD" id="cd00351">
    <property type="entry name" value="TS_Pyrimidine_HMase"/>
    <property type="match status" value="1"/>
</dbReference>
<evidence type="ECO:0000256" key="15">
    <source>
        <dbReference type="PIRNR" id="PIRNR000389"/>
    </source>
</evidence>
<comment type="catalytic activity">
    <reaction evidence="14">
        <text>(6S)-5,6,7,8-tetrahydrofolate + NADP(+) = 7,8-dihydrofolate + NADPH + H(+)</text>
        <dbReference type="Rhea" id="RHEA:15009"/>
        <dbReference type="ChEBI" id="CHEBI:15378"/>
        <dbReference type="ChEBI" id="CHEBI:57451"/>
        <dbReference type="ChEBI" id="CHEBI:57453"/>
        <dbReference type="ChEBI" id="CHEBI:57783"/>
        <dbReference type="ChEBI" id="CHEBI:58349"/>
        <dbReference type="EC" id="1.5.1.3"/>
    </reaction>
</comment>
<keyword evidence="6 15" id="KW-0489">Methyltransferase</keyword>
<dbReference type="InterPro" id="IPR001796">
    <property type="entry name" value="DHFR_dom"/>
</dbReference>
<dbReference type="EMBL" id="LXWW01000023">
    <property type="protein sequence ID" value="OAO17615.1"/>
    <property type="molecule type" value="Genomic_DNA"/>
</dbReference>
<dbReference type="NCBIfam" id="TIGR03284">
    <property type="entry name" value="thym_sym"/>
    <property type="match status" value="1"/>
</dbReference>
<evidence type="ECO:0000256" key="10">
    <source>
        <dbReference type="ARBA" id="ARBA00023002"/>
    </source>
</evidence>
<evidence type="ECO:0000256" key="14">
    <source>
        <dbReference type="ARBA" id="ARBA00048873"/>
    </source>
</evidence>
<feature type="domain" description="DHFR" evidence="18">
    <location>
        <begin position="5"/>
        <end position="183"/>
    </location>
</feature>
<dbReference type="InterPro" id="IPR000398">
    <property type="entry name" value="Thymidylate_synthase"/>
</dbReference>
<dbReference type="PROSITE" id="PS00091">
    <property type="entry name" value="THYMIDYLATE_SYNTHASE"/>
    <property type="match status" value="1"/>
</dbReference>
<dbReference type="CDD" id="cd00209">
    <property type="entry name" value="DHFR"/>
    <property type="match status" value="1"/>
</dbReference>
<evidence type="ECO:0000313" key="19">
    <source>
        <dbReference type="EMBL" id="OAO17615.1"/>
    </source>
</evidence>
<dbReference type="PIRSF" id="PIRSF000389">
    <property type="entry name" value="DHFR-TS"/>
    <property type="match status" value="1"/>
</dbReference>
<dbReference type="HAMAP" id="MF_00008">
    <property type="entry name" value="Thymidy_synth_bact"/>
    <property type="match status" value="1"/>
</dbReference>
<sequence>MSVIRFSIVAAMNTLRGIGKEGGLPWRLSGDMKFFKNLTTNTVDASKQNAVIMGRKTYQSFPDKFRPLSNRINIIVSRDSELRQKLNLPDSVYVCSSIDEALILTQKEELREKVESVFVIGGGQIYKEAIGLPECTKLYLTEVDNDVVCDTFFPSIPSVFTLTKKGEDQIEKGTVYRFLEYTRGFESFLSPYRTDRNEHEEMQYLNLIRYILDHGALRTDRTGTGTRSVFGTQMRFSLANGAFPLLTTKKVFLRGIIEELLWFIHGSTDGRILKALNVHIWEGNGSRAYLDRIGLTENEEDDLGPIYGFQWRHFGAAYTNRDADYSGQGVDQLQEVIRLLREDPYNRRIILSAWNPCALAQMALPPCHVMSQFYVQNGYLSCQMYQRSADMGLGVPFNIASYALLTILLAHITGYQPGEFVHVIGDTHVYVNHEAALRQQLERTPRPFPTMRITKQSDNIEDYVYEDFVLENYDPYEPIKMKMAV</sequence>
<comment type="similarity">
    <text evidence="3 15">In the N-terminal section; belongs to the dihydrofolate reductase family.</text>
</comment>
<accession>A0A196SKN5</accession>
<dbReference type="GO" id="GO:0004146">
    <property type="term" value="F:dihydrofolate reductase activity"/>
    <property type="evidence" value="ECO:0007669"/>
    <property type="project" value="UniProtKB-EC"/>
</dbReference>
<dbReference type="PROSITE" id="PS00075">
    <property type="entry name" value="DHFR_1"/>
    <property type="match status" value="1"/>
</dbReference>
<comment type="similarity">
    <text evidence="2 15">In the C-terminal section; belongs to the thymidylate synthase family.</text>
</comment>
<keyword evidence="10 15" id="KW-0560">Oxidoreductase</keyword>
<dbReference type="GO" id="GO:0005739">
    <property type="term" value="C:mitochondrion"/>
    <property type="evidence" value="ECO:0007669"/>
    <property type="project" value="TreeGrafter"/>
</dbReference>
<comment type="pathway">
    <text evidence="1 15">Cofactor biosynthesis; tetrahydrofolate biosynthesis; 5,6,7,8-tetrahydrofolate from 7,8-dihydrofolate: step 1/1.</text>
</comment>
<evidence type="ECO:0000313" key="20">
    <source>
        <dbReference type="Proteomes" id="UP000078348"/>
    </source>
</evidence>
<dbReference type="PRINTS" id="PR00108">
    <property type="entry name" value="THYMDSNTHASE"/>
</dbReference>
<evidence type="ECO:0000259" key="18">
    <source>
        <dbReference type="PROSITE" id="PS51330"/>
    </source>
</evidence>
<dbReference type="GO" id="GO:0006231">
    <property type="term" value="P:dTMP biosynthetic process"/>
    <property type="evidence" value="ECO:0007669"/>
    <property type="project" value="InterPro"/>
</dbReference>
<evidence type="ECO:0000256" key="13">
    <source>
        <dbReference type="ARBA" id="ARBA00047344"/>
    </source>
</evidence>
<evidence type="ECO:0000256" key="4">
    <source>
        <dbReference type="ARBA" id="ARBA00019798"/>
    </source>
</evidence>
<dbReference type="InterPro" id="IPR045097">
    <property type="entry name" value="Thymidate_synth/dCMP_Mease"/>
</dbReference>
<dbReference type="Gene3D" id="3.40.430.10">
    <property type="entry name" value="Dihydrofolate Reductase, subunit A"/>
    <property type="match status" value="1"/>
</dbReference>
<dbReference type="STRING" id="478820.A0A196SKN5"/>
<keyword evidence="8 15" id="KW-0545">Nucleotide biosynthesis</keyword>
<feature type="active site" evidence="16 17">
    <location>
        <position position="367"/>
    </location>
</feature>
<dbReference type="GO" id="GO:0006730">
    <property type="term" value="P:one-carbon metabolic process"/>
    <property type="evidence" value="ECO:0007669"/>
    <property type="project" value="UniProtKB-KW"/>
</dbReference>
<evidence type="ECO:0000256" key="11">
    <source>
        <dbReference type="ARBA" id="ARBA00023268"/>
    </source>
</evidence>
<dbReference type="SUPFAM" id="SSF53597">
    <property type="entry name" value="Dihydrofolate reductase-like"/>
    <property type="match status" value="1"/>
</dbReference>
<keyword evidence="9" id="KW-0521">NADP</keyword>
<protein>
    <recommendedName>
        <fullName evidence="4 15">Bifunctional dihydrofolate reductase-thymidylate synthase</fullName>
    </recommendedName>
</protein>
<evidence type="ECO:0000256" key="8">
    <source>
        <dbReference type="ARBA" id="ARBA00022727"/>
    </source>
</evidence>
<dbReference type="PANTHER" id="PTHR11548:SF2">
    <property type="entry name" value="THYMIDYLATE SYNTHASE"/>
    <property type="match status" value="1"/>
</dbReference>
<dbReference type="InterPro" id="IPR020940">
    <property type="entry name" value="Thymidylate_synthase_AS"/>
</dbReference>
<evidence type="ECO:0000256" key="16">
    <source>
        <dbReference type="PIRSR" id="PIRSR000389-1"/>
    </source>
</evidence>
<organism evidence="19 20">
    <name type="scientific">Blastocystis sp. subtype 1 (strain ATCC 50177 / NandII)</name>
    <dbReference type="NCBI Taxonomy" id="478820"/>
    <lineage>
        <taxon>Eukaryota</taxon>
        <taxon>Sar</taxon>
        <taxon>Stramenopiles</taxon>
        <taxon>Bigyra</taxon>
        <taxon>Opalozoa</taxon>
        <taxon>Opalinata</taxon>
        <taxon>Blastocystidae</taxon>
        <taxon>Blastocystis</taxon>
    </lineage>
</organism>
<dbReference type="OrthoDB" id="766at2759"/>
<dbReference type="Pfam" id="PF00186">
    <property type="entry name" value="DHFR_1"/>
    <property type="match status" value="1"/>
</dbReference>
<dbReference type="GO" id="GO:0032259">
    <property type="term" value="P:methylation"/>
    <property type="evidence" value="ECO:0007669"/>
    <property type="project" value="UniProtKB-KW"/>
</dbReference>
<evidence type="ECO:0000256" key="9">
    <source>
        <dbReference type="ARBA" id="ARBA00022857"/>
    </source>
</evidence>
<proteinExistence type="inferred from homology"/>
<evidence type="ECO:0000256" key="17">
    <source>
        <dbReference type="PROSITE-ProRule" id="PRU10016"/>
    </source>
</evidence>
<dbReference type="Pfam" id="PF00303">
    <property type="entry name" value="Thymidylat_synt"/>
    <property type="match status" value="1"/>
</dbReference>
<name>A0A196SKN5_BLAHN</name>